<dbReference type="InterPro" id="IPR003507">
    <property type="entry name" value="S66_fam"/>
</dbReference>
<dbReference type="Gene3D" id="3.40.50.10740">
    <property type="entry name" value="Class I glutamine amidotransferase-like"/>
    <property type="match status" value="1"/>
</dbReference>
<evidence type="ECO:0000256" key="6">
    <source>
        <dbReference type="PIRSR" id="PIRSR028757-1"/>
    </source>
</evidence>
<dbReference type="AlphaFoldDB" id="A0A6G3ZVX7"/>
<dbReference type="InterPro" id="IPR040449">
    <property type="entry name" value="Peptidase_S66_N"/>
</dbReference>
<evidence type="ECO:0000256" key="5">
    <source>
        <dbReference type="ARBA" id="ARBA00022825"/>
    </source>
</evidence>
<dbReference type="CDD" id="cd07025">
    <property type="entry name" value="Peptidase_S66"/>
    <property type="match status" value="1"/>
</dbReference>
<evidence type="ECO:0000256" key="4">
    <source>
        <dbReference type="ARBA" id="ARBA00022801"/>
    </source>
</evidence>
<dbReference type="SUPFAM" id="SSF141986">
    <property type="entry name" value="LD-carboxypeptidase A C-terminal domain-like"/>
    <property type="match status" value="1"/>
</dbReference>
<dbReference type="InterPro" id="IPR027461">
    <property type="entry name" value="Carboxypeptidase_A_C_sf"/>
</dbReference>
<dbReference type="InterPro" id="IPR040921">
    <property type="entry name" value="Peptidase_S66C"/>
</dbReference>
<gene>
    <name evidence="9" type="ORF">GK047_06915</name>
</gene>
<dbReference type="RefSeq" id="WP_163943014.1">
    <property type="nucleotide sequence ID" value="NZ_JAAIKC010000001.1"/>
</dbReference>
<feature type="active site" description="Nucleophile" evidence="6">
    <location>
        <position position="110"/>
    </location>
</feature>
<dbReference type="Pfam" id="PF17676">
    <property type="entry name" value="Peptidase_S66C"/>
    <property type="match status" value="1"/>
</dbReference>
<comment type="similarity">
    <text evidence="1">Belongs to the peptidase S66 family.</text>
</comment>
<dbReference type="PIRSF" id="PIRSF028757">
    <property type="entry name" value="LD-carboxypeptidase"/>
    <property type="match status" value="1"/>
</dbReference>
<dbReference type="Pfam" id="PF02016">
    <property type="entry name" value="Peptidase_S66"/>
    <property type="match status" value="1"/>
</dbReference>
<dbReference type="GO" id="GO:0006508">
    <property type="term" value="P:proteolysis"/>
    <property type="evidence" value="ECO:0007669"/>
    <property type="project" value="UniProtKB-KW"/>
</dbReference>
<evidence type="ECO:0000259" key="7">
    <source>
        <dbReference type="Pfam" id="PF02016"/>
    </source>
</evidence>
<keyword evidence="2 9" id="KW-0121">Carboxypeptidase</keyword>
<evidence type="ECO:0000256" key="3">
    <source>
        <dbReference type="ARBA" id="ARBA00022670"/>
    </source>
</evidence>
<protein>
    <submittedName>
        <fullName evidence="9">LD-carboxypeptidase</fullName>
    </submittedName>
</protein>
<keyword evidence="5" id="KW-0720">Serine protease</keyword>
<keyword evidence="3" id="KW-0645">Protease</keyword>
<evidence type="ECO:0000313" key="9">
    <source>
        <dbReference type="EMBL" id="NEW05749.1"/>
    </source>
</evidence>
<feature type="active site" description="Charge relay system" evidence="6">
    <location>
        <position position="209"/>
    </location>
</feature>
<dbReference type="EMBL" id="JAAIKC010000001">
    <property type="protein sequence ID" value="NEW05749.1"/>
    <property type="molecule type" value="Genomic_DNA"/>
</dbReference>
<comment type="caution">
    <text evidence="9">The sequence shown here is derived from an EMBL/GenBank/DDBJ whole genome shotgun (WGS) entry which is preliminary data.</text>
</comment>
<dbReference type="SUPFAM" id="SSF52317">
    <property type="entry name" value="Class I glutamine amidotransferase-like"/>
    <property type="match status" value="1"/>
</dbReference>
<dbReference type="GO" id="GO:0004180">
    <property type="term" value="F:carboxypeptidase activity"/>
    <property type="evidence" value="ECO:0007669"/>
    <property type="project" value="UniProtKB-KW"/>
</dbReference>
<name>A0A6G3ZVX7_9BACL</name>
<evidence type="ECO:0000259" key="8">
    <source>
        <dbReference type="Pfam" id="PF17676"/>
    </source>
</evidence>
<feature type="domain" description="LD-carboxypeptidase C-terminal" evidence="8">
    <location>
        <begin position="178"/>
        <end position="291"/>
    </location>
</feature>
<dbReference type="InterPro" id="IPR027478">
    <property type="entry name" value="LdcA_N"/>
</dbReference>
<feature type="active site" description="Charge relay system" evidence="6">
    <location>
        <position position="276"/>
    </location>
</feature>
<dbReference type="PANTHER" id="PTHR30237:SF2">
    <property type="entry name" value="MUREIN TETRAPEPTIDE CARBOXYPEPTIDASE"/>
    <property type="match status" value="1"/>
</dbReference>
<evidence type="ECO:0000256" key="1">
    <source>
        <dbReference type="ARBA" id="ARBA00010233"/>
    </source>
</evidence>
<dbReference type="PANTHER" id="PTHR30237">
    <property type="entry name" value="MURAMOYLTETRAPEPTIDE CARBOXYPEPTIDASE"/>
    <property type="match status" value="1"/>
</dbReference>
<evidence type="ECO:0000256" key="2">
    <source>
        <dbReference type="ARBA" id="ARBA00022645"/>
    </source>
</evidence>
<dbReference type="Gene3D" id="3.50.30.60">
    <property type="entry name" value="LD-carboxypeptidase A C-terminal domain-like"/>
    <property type="match status" value="1"/>
</dbReference>
<sequence length="307" mass="33610">MATRPSMLQKGDTIGIVTLGSPLEAGIINANINVLKTMGFNVLLGQYVYAQNGFIAGTDQERALDLMRMFENDQVKLILPTRGGVGVAGILPYLDYCVIQNNPKLISGYSDITSLLNVLYQYADLITLQSLMLVNFTAETPAYSYQEFFMGTSSLAPYRQIQNPQGVPLISKVLGNVTGPIVGGNLTAFVDTLGTPFEIDTRGMILVLEETHEPMNKVYRYLNHLKLAGKFSDCIGIVMGECTDCQVAYGKSYEDMINEFMVPLGKPLLTNLTTAHGPYKAAIPIGAIANLNTFYRSLTILEPTVRL</sequence>
<organism evidence="9">
    <name type="scientific">Paenibacillus sp. SYP-B3998</name>
    <dbReference type="NCBI Taxonomy" id="2678564"/>
    <lineage>
        <taxon>Bacteria</taxon>
        <taxon>Bacillati</taxon>
        <taxon>Bacillota</taxon>
        <taxon>Bacilli</taxon>
        <taxon>Bacillales</taxon>
        <taxon>Paenibacillaceae</taxon>
        <taxon>Paenibacillus</taxon>
    </lineage>
</organism>
<dbReference type="GO" id="GO:0008236">
    <property type="term" value="F:serine-type peptidase activity"/>
    <property type="evidence" value="ECO:0007669"/>
    <property type="project" value="UniProtKB-KW"/>
</dbReference>
<keyword evidence="4" id="KW-0378">Hydrolase</keyword>
<feature type="domain" description="LD-carboxypeptidase N-terminal" evidence="7">
    <location>
        <begin position="14"/>
        <end position="128"/>
    </location>
</feature>
<dbReference type="InterPro" id="IPR029062">
    <property type="entry name" value="Class_I_gatase-like"/>
</dbReference>
<reference evidence="9" key="1">
    <citation type="submission" date="2020-02" db="EMBL/GenBank/DDBJ databases">
        <authorList>
            <person name="Shen X.-R."/>
            <person name="Zhang Y.-X."/>
        </authorList>
    </citation>
    <scope>NUCLEOTIDE SEQUENCE</scope>
    <source>
        <strain evidence="9">SYP-B3998</strain>
    </source>
</reference>
<proteinExistence type="inferred from homology"/>
<accession>A0A6G3ZVX7</accession>